<dbReference type="AlphaFoldDB" id="C5BRT9"/>
<reference evidence="11 12" key="1">
    <citation type="journal article" date="2009" name="PLoS ONE">
        <title>The complete genome of Teredinibacter turnerae T7901: an intracellular endosymbiont of marine wood-boring bivalves (shipworms).</title>
        <authorList>
            <person name="Yang J.C."/>
            <person name="Madupu R."/>
            <person name="Durkin A.S."/>
            <person name="Ekborg N.A."/>
            <person name="Pedamallu C.S."/>
            <person name="Hostetler J.B."/>
            <person name="Radune D."/>
            <person name="Toms B.S."/>
            <person name="Henrissat B."/>
            <person name="Coutinho P.M."/>
            <person name="Schwarz S."/>
            <person name="Field L."/>
            <person name="Trindade-Silva A.E."/>
            <person name="Soares C.A.G."/>
            <person name="Elshahawi S."/>
            <person name="Hanora A."/>
            <person name="Schmidt E.W."/>
            <person name="Haygood M.G."/>
            <person name="Posfai J."/>
            <person name="Benner J."/>
            <person name="Madinger C."/>
            <person name="Nove J."/>
            <person name="Anton B."/>
            <person name="Chaudhary K."/>
            <person name="Foster J."/>
            <person name="Holman A."/>
            <person name="Kumar S."/>
            <person name="Lessard P.A."/>
            <person name="Luyten Y.A."/>
            <person name="Slatko B."/>
            <person name="Wood N."/>
            <person name="Wu B."/>
            <person name="Teplitski M."/>
            <person name="Mougous J.D."/>
            <person name="Ward N."/>
            <person name="Eisen J.A."/>
            <person name="Badger J.H."/>
            <person name="Distel D.L."/>
        </authorList>
    </citation>
    <scope>NUCLEOTIDE SEQUENCE [LARGE SCALE GENOMIC DNA]</scope>
    <source>
        <strain evidence="12">ATCC 39867 / T7901</strain>
    </source>
</reference>
<dbReference type="PANTHER" id="PTHR36122">
    <property type="entry name" value="NICOTINAMIDE RIBOSIDE TRANSPORTER PNUC"/>
    <property type="match status" value="1"/>
</dbReference>
<feature type="transmembrane region" description="Helical" evidence="10">
    <location>
        <begin position="152"/>
        <end position="167"/>
    </location>
</feature>
<keyword evidence="9 10" id="KW-0472">Membrane</keyword>
<evidence type="ECO:0000256" key="9">
    <source>
        <dbReference type="ARBA" id="ARBA00023136"/>
    </source>
</evidence>
<evidence type="ECO:0000256" key="8">
    <source>
        <dbReference type="ARBA" id="ARBA00022989"/>
    </source>
</evidence>
<comment type="function">
    <text evidence="1">Required for nicotinamide riboside transport across the inner membrane.</text>
</comment>
<dbReference type="GO" id="GO:0034257">
    <property type="term" value="F:nicotinamide riboside transmembrane transporter activity"/>
    <property type="evidence" value="ECO:0007669"/>
    <property type="project" value="InterPro"/>
</dbReference>
<dbReference type="HOGENOM" id="CLU_076589_2_0_6"/>
<keyword evidence="5" id="KW-0813">Transport</keyword>
<evidence type="ECO:0000256" key="2">
    <source>
        <dbReference type="ARBA" id="ARBA00004651"/>
    </source>
</evidence>
<dbReference type="KEGG" id="ttu:TERTU_1248"/>
<evidence type="ECO:0000313" key="11">
    <source>
        <dbReference type="EMBL" id="ACR11326.1"/>
    </source>
</evidence>
<dbReference type="Pfam" id="PF04973">
    <property type="entry name" value="NMN_transporter"/>
    <property type="match status" value="1"/>
</dbReference>
<dbReference type="PANTHER" id="PTHR36122:SF2">
    <property type="entry name" value="NICOTINAMIDE RIBOSIDE TRANSPORTER PNUC"/>
    <property type="match status" value="1"/>
</dbReference>
<evidence type="ECO:0000256" key="3">
    <source>
        <dbReference type="ARBA" id="ARBA00006669"/>
    </source>
</evidence>
<dbReference type="Proteomes" id="UP000009080">
    <property type="component" value="Chromosome"/>
</dbReference>
<evidence type="ECO:0000256" key="6">
    <source>
        <dbReference type="ARBA" id="ARBA00022475"/>
    </source>
</evidence>
<comment type="similarity">
    <text evidence="3">Belongs to the nicotinamide ribonucleoside (NR) uptake permease (TC 4.B.1) family.</text>
</comment>
<dbReference type="InterPro" id="IPR006419">
    <property type="entry name" value="NMN_transpt_PnuC"/>
</dbReference>
<protein>
    <recommendedName>
        <fullName evidence="4">Nicotinamide riboside transporter PnuC</fullName>
    </recommendedName>
</protein>
<dbReference type="OrthoDB" id="9791248at2"/>
<keyword evidence="6" id="KW-1003">Cell membrane</keyword>
<evidence type="ECO:0000256" key="5">
    <source>
        <dbReference type="ARBA" id="ARBA00022448"/>
    </source>
</evidence>
<feature type="transmembrane region" description="Helical" evidence="10">
    <location>
        <begin position="12"/>
        <end position="32"/>
    </location>
</feature>
<feature type="transmembrane region" description="Helical" evidence="10">
    <location>
        <begin position="102"/>
        <end position="119"/>
    </location>
</feature>
<evidence type="ECO:0000256" key="7">
    <source>
        <dbReference type="ARBA" id="ARBA00022692"/>
    </source>
</evidence>
<feature type="transmembrane region" description="Helical" evidence="10">
    <location>
        <begin position="39"/>
        <end position="56"/>
    </location>
</feature>
<keyword evidence="7 10" id="KW-0812">Transmembrane</keyword>
<accession>C5BRT9</accession>
<sequence length="206" mass="23570">MVEFFQQGLHAFLQQSAAELAAVALGLAYLILAMRQSIWCWPCAFLSTALFAWVFFDVSLVMESVLNVYYMAMAAYGFWCWQRRGDVPVLPITTWPLRTHTLAIGGIALLTLVSGYLLTSHTQAAWPYLDSFTTWGSVITTFMVARKIFENWLYWLVIDSVALFLYWDRELYGAALLMVVYLVLIVVGTVTWYRQWQQQTECVAAS</sequence>
<gene>
    <name evidence="11" type="ordered locus">TERTU_1248</name>
</gene>
<keyword evidence="8 10" id="KW-1133">Transmembrane helix</keyword>
<dbReference type="GO" id="GO:0005886">
    <property type="term" value="C:plasma membrane"/>
    <property type="evidence" value="ECO:0007669"/>
    <property type="project" value="UniProtKB-SubCell"/>
</dbReference>
<proteinExistence type="inferred from homology"/>
<evidence type="ECO:0000313" key="12">
    <source>
        <dbReference type="Proteomes" id="UP000009080"/>
    </source>
</evidence>
<feature type="transmembrane region" description="Helical" evidence="10">
    <location>
        <begin position="173"/>
        <end position="193"/>
    </location>
</feature>
<evidence type="ECO:0000256" key="10">
    <source>
        <dbReference type="SAM" id="Phobius"/>
    </source>
</evidence>
<name>C5BRT9_TERTT</name>
<dbReference type="NCBIfam" id="TIGR01528">
    <property type="entry name" value="NMN_trans_PnuC"/>
    <property type="match status" value="1"/>
</dbReference>
<dbReference type="RefSeq" id="WP_015817438.1">
    <property type="nucleotide sequence ID" value="NC_012997.1"/>
</dbReference>
<keyword evidence="12" id="KW-1185">Reference proteome</keyword>
<dbReference type="eggNOG" id="COG3201">
    <property type="taxonomic scope" value="Bacteria"/>
</dbReference>
<dbReference type="STRING" id="377629.TERTU_1248"/>
<organism evidence="11 12">
    <name type="scientific">Teredinibacter turnerae (strain ATCC 39867 / T7901)</name>
    <dbReference type="NCBI Taxonomy" id="377629"/>
    <lineage>
        <taxon>Bacteria</taxon>
        <taxon>Pseudomonadati</taxon>
        <taxon>Pseudomonadota</taxon>
        <taxon>Gammaproteobacteria</taxon>
        <taxon>Cellvibrionales</taxon>
        <taxon>Cellvibrionaceae</taxon>
        <taxon>Teredinibacter</taxon>
    </lineage>
</organism>
<evidence type="ECO:0000256" key="4">
    <source>
        <dbReference type="ARBA" id="ARBA00017522"/>
    </source>
</evidence>
<dbReference type="EMBL" id="CP001614">
    <property type="protein sequence ID" value="ACR11326.1"/>
    <property type="molecule type" value="Genomic_DNA"/>
</dbReference>
<comment type="subcellular location">
    <subcellularLocation>
        <location evidence="2">Cell membrane</location>
        <topology evidence="2">Multi-pass membrane protein</topology>
    </subcellularLocation>
</comment>
<evidence type="ECO:0000256" key="1">
    <source>
        <dbReference type="ARBA" id="ARBA00002672"/>
    </source>
</evidence>